<proteinExistence type="predicted"/>
<accession>A0ACA9LSN1</accession>
<sequence>RDMFVGFNPEETLQSLVIHNCTDANLGDDEILNKCKEMLINIASADGIVRSRNSGLSIDIMEVNRWRDAYFHDQHHENLIPQHQSLIAYLENSLTDILNNVYTFEEIVTQEVLWCLLSMKFPSTSESVDYIKLLVEQIPKHEEFLDCLKTRTFEWLDEKVSEEWTLEVASNKTDLYLYSSFFVSLQTYIRNKVREPISKLLCVTERLSGLSPLFHDRNIDDLYVGDERSDDLFEFWKQIFMNSKIVDIEYLSSPKPDIYQIPTKQRGNKFPFSTYFIDQINKFKRLYQEDRTILEEDEKNYDETGELRTDVIENCVERFTENVCSVIPSLKSPKLFEEPEIYFKDFVSAVLPKFGKDNGNVKLFEWLILYHLNQQIPNPVRLHVFWWENSESVLAELQLMLMCPEVVKIITSAKTAEITDYDFEAYLLEEIVNIFMKRIGLINTNRAIERTLHIWQRDVTNILSLATKLSTNVFVNPSLQRLRIYNDLSKSLELQDLLEIRRIEIDEGSREMLSERLIDNVFKRLAGYKDDEVVQSSQRSFINRCLNTLSNESPVRLFLYTKILSPDPLPLSFSIVHRIFNTEHQENEDVFFELIKNPLEVLKYSERLQLINDILEKDVDSPIACLCTDVLQIQFFGDFGIGKLSQYFLKATEVLITTDVKPLQLISAIALLKSFGTAFWESARSLKNSLNNPISFLFEDADYMVEVDLEDINKRMDAPHPLIHSFLLYLLKILKTSQGFSMDDVKRFCNINRELLPWLGGIAWTVKDMGRMDFIPYWYIEQYNQAEHAANRIISRGDETSMTNLLKTINNVNEKDVVNLRISFSGMIMTKLYLVRASRDWNQAETILAQKTRNALEKTTLPKFYKEILTKFLKNEHPLIKLSVNDGNSKLYICSVISHVISVCLSLPQNSSPLACYLQNLQDCQNTFILTCPSDEQTVILNALMEQVGDCGNVTVASTCPQCKKTIGGQAYNAPAPGNNRLDAIPMTQTVNAKAQAGYLIETRKTEDNYSVRQMSPASYRVLHLFVHAIIGILAPSQIVTKFVNGQTNKGTNIADAVQYCQRHINNDWAALKNILACGDEQLALVLHSILSHMAQVPLKGVVTKLRTSVDRDDWEKNFSTQYASPFVKNAMGTAAEFRKMLEAKSESAQIKIETEINEVMKRQEARSLSFRNFITKECNDDNSGESRRLLDTAFMAFTDAWNALIPHVKRYKCQTLHKALPKMTENLPVVYGLVEPVDESVYLCAILDFLVQLQNNFLKDVIEISPGKCQSLKFLEHHSNAKVEYHLQSIRLDSSKAAHIVLYNDVTEIFKYSQFDLRIGHGQEISYDLFKIEAELAHLLVYEKAFIEQDEQELHMDRFSYHKELFQGSMTILSEIKALVTQENIPEDKKMLFIGNSKNSYGLNHQENFELSLGMENPKKLLSALEMIICFLKRTSGGDCEMLITDYIEKWMKLTVLKDDDTSYKLLKRSGLQLKHVVALYELVEEHVADVVATCIHPKYQAKLNDLIEQEIMEVTSFDQQEEEPLIGGSSRSINSRIPAEAFVTALKRFILRHLSIGESIVETIPLSSYLVQEEALECWPDTVSQDVLQSKFPTSLLISHTLEAYIFVKEELKNIQSRKQRKTEEKEAQNKNRRTKSIKGKGKSQYDFM</sequence>
<feature type="non-terminal residue" evidence="1">
    <location>
        <position position="1"/>
    </location>
</feature>
<evidence type="ECO:0000313" key="2">
    <source>
        <dbReference type="Proteomes" id="UP000789525"/>
    </source>
</evidence>
<name>A0ACA9LSN1_9GLOM</name>
<protein>
    <submittedName>
        <fullName evidence="1">7651_t:CDS:1</fullName>
    </submittedName>
</protein>
<organism evidence="1 2">
    <name type="scientific">Acaulospora colombiana</name>
    <dbReference type="NCBI Taxonomy" id="27376"/>
    <lineage>
        <taxon>Eukaryota</taxon>
        <taxon>Fungi</taxon>
        <taxon>Fungi incertae sedis</taxon>
        <taxon>Mucoromycota</taxon>
        <taxon>Glomeromycotina</taxon>
        <taxon>Glomeromycetes</taxon>
        <taxon>Diversisporales</taxon>
        <taxon>Acaulosporaceae</taxon>
        <taxon>Acaulospora</taxon>
    </lineage>
</organism>
<keyword evidence="2" id="KW-1185">Reference proteome</keyword>
<gene>
    <name evidence="1" type="ORF">ACOLOM_LOCUS4506</name>
</gene>
<comment type="caution">
    <text evidence="1">The sequence shown here is derived from an EMBL/GenBank/DDBJ whole genome shotgun (WGS) entry which is preliminary data.</text>
</comment>
<evidence type="ECO:0000313" key="1">
    <source>
        <dbReference type="EMBL" id="CAG8541918.1"/>
    </source>
</evidence>
<dbReference type="EMBL" id="CAJVPT010007459">
    <property type="protein sequence ID" value="CAG8541918.1"/>
    <property type="molecule type" value="Genomic_DNA"/>
</dbReference>
<reference evidence="1" key="1">
    <citation type="submission" date="2021-06" db="EMBL/GenBank/DDBJ databases">
        <authorList>
            <person name="Kallberg Y."/>
            <person name="Tangrot J."/>
            <person name="Rosling A."/>
        </authorList>
    </citation>
    <scope>NUCLEOTIDE SEQUENCE</scope>
    <source>
        <strain evidence="1">CL356</strain>
    </source>
</reference>
<dbReference type="Proteomes" id="UP000789525">
    <property type="component" value="Unassembled WGS sequence"/>
</dbReference>